<feature type="region of interest" description="Disordered" evidence="1">
    <location>
        <begin position="119"/>
        <end position="168"/>
    </location>
</feature>
<evidence type="ECO:0000313" key="2">
    <source>
        <dbReference type="EMBL" id="WOJ89109.1"/>
    </source>
</evidence>
<protein>
    <submittedName>
        <fullName evidence="2">Uncharacterized protein</fullName>
    </submittedName>
</protein>
<name>A0ABZ0HP92_9HYPH</name>
<dbReference type="EMBL" id="CP136862">
    <property type="protein sequence ID" value="WOJ89109.1"/>
    <property type="molecule type" value="Genomic_DNA"/>
</dbReference>
<evidence type="ECO:0000313" key="3">
    <source>
        <dbReference type="Proteomes" id="UP001626536"/>
    </source>
</evidence>
<sequence length="168" mass="18998">MTTDDIIVKILLGACYLLEERGWNQGSMARDANGRACGLDSKSAVSYCLSGVLVKSWREHDRANEDFYFQLFERQFSDVILKKYNHRYTLTRWNDDIATCRESVVELIHAVIKSIRSDSSQSSKANESADSRQRFDQATRSRFRLSGRGKPEQTANHGVAVMAPADGE</sequence>
<feature type="compositionally biased region" description="Basic and acidic residues" evidence="1">
    <location>
        <begin position="127"/>
        <end position="139"/>
    </location>
</feature>
<accession>A0ABZ0HP92</accession>
<dbReference type="RefSeq" id="WP_407338553.1">
    <property type="nucleotide sequence ID" value="NZ_CP136862.1"/>
</dbReference>
<dbReference type="Proteomes" id="UP001626536">
    <property type="component" value="Chromosome"/>
</dbReference>
<dbReference type="Pfam" id="PF19698">
    <property type="entry name" value="DUF6197"/>
    <property type="match status" value="1"/>
</dbReference>
<dbReference type="InterPro" id="IPR045677">
    <property type="entry name" value="DUF6197"/>
</dbReference>
<keyword evidence="3" id="KW-1185">Reference proteome</keyword>
<organism evidence="2 3">
    <name type="scientific">Methylocapsa polymorpha</name>
    <dbReference type="NCBI Taxonomy" id="3080828"/>
    <lineage>
        <taxon>Bacteria</taxon>
        <taxon>Pseudomonadati</taxon>
        <taxon>Pseudomonadota</taxon>
        <taxon>Alphaproteobacteria</taxon>
        <taxon>Hyphomicrobiales</taxon>
        <taxon>Beijerinckiaceae</taxon>
        <taxon>Methylocapsa</taxon>
    </lineage>
</organism>
<gene>
    <name evidence="2" type="ORF">RZS28_15055</name>
</gene>
<reference evidence="2 3" key="1">
    <citation type="submission" date="2023-10" db="EMBL/GenBank/DDBJ databases">
        <title>Novel methanotroph of the genus Methylocapsa from a subarctic wetland.</title>
        <authorList>
            <person name="Belova S.E."/>
            <person name="Oshkin I.Y."/>
            <person name="Miroshnikov K."/>
            <person name="Dedysh S.N."/>
        </authorList>
    </citation>
    <scope>NUCLEOTIDE SEQUENCE [LARGE SCALE GENOMIC DNA]</scope>
    <source>
        <strain evidence="2 3">RX1</strain>
    </source>
</reference>
<evidence type="ECO:0000256" key="1">
    <source>
        <dbReference type="SAM" id="MobiDB-lite"/>
    </source>
</evidence>
<proteinExistence type="predicted"/>